<dbReference type="InterPro" id="IPR029045">
    <property type="entry name" value="ClpP/crotonase-like_dom_sf"/>
</dbReference>
<sequence length="265" mass="28452">MTDVRSLGARWLDALTDGAAPLSGYPASVRVVDGELDGRAARFIAVVPDPASRYPRARAGEVGLAEGWALARAVRDAMDADADASVRRAIVAVIDVPSQAYGRTEEAYGIHQALAAAAEAYARARRAGHPAIGLIVGRAMSGGFLAHGYQANRLIALSGDSVQVHAMGKQAAARITQRSVEGVEALARTITPMAYDIDSYASLRLLYRRLDVPAEDPGQAETVRRALSEALDDIGDTRDLADRYEREGRAASMEVRRRLREQWAG</sequence>
<evidence type="ECO:0000313" key="2">
    <source>
        <dbReference type="Proteomes" id="UP000028302"/>
    </source>
</evidence>
<gene>
    <name evidence="1" type="ORF">C41B8_05208</name>
</gene>
<dbReference type="GO" id="GO:0005975">
    <property type="term" value="P:carbohydrate metabolic process"/>
    <property type="evidence" value="ECO:0007669"/>
    <property type="project" value="InterPro"/>
</dbReference>
<dbReference type="AlphaFoldDB" id="A0A084INI9"/>
<dbReference type="RefSeq" id="WP_037335096.1">
    <property type="nucleotide sequence ID" value="NZ_APNK01000005.1"/>
</dbReference>
<comment type="caution">
    <text evidence="1">The sequence shown here is derived from an EMBL/GenBank/DDBJ whole genome shotgun (WGS) entry which is preliminary data.</text>
</comment>
<keyword evidence="2" id="KW-1185">Reference proteome</keyword>
<dbReference type="Gene3D" id="3.90.226.10">
    <property type="entry name" value="2-enoyl-CoA Hydratase, Chain A, domain 1"/>
    <property type="match status" value="1"/>
</dbReference>
<dbReference type="NCBIfam" id="TIGR03134">
    <property type="entry name" value="malonate_gamma"/>
    <property type="match status" value="1"/>
</dbReference>
<dbReference type="EMBL" id="APNK01000005">
    <property type="protein sequence ID" value="KEZ78273.1"/>
    <property type="molecule type" value="Genomic_DNA"/>
</dbReference>
<dbReference type="InterPro" id="IPR009648">
    <property type="entry name" value="Malonate_gamma"/>
</dbReference>
<proteinExistence type="predicted"/>
<dbReference type="Proteomes" id="UP000028302">
    <property type="component" value="Unassembled WGS sequence"/>
</dbReference>
<organism evidence="1 2">
    <name type="scientific">Salinisphaera hydrothermalis (strain C41B8)</name>
    <dbReference type="NCBI Taxonomy" id="1304275"/>
    <lineage>
        <taxon>Bacteria</taxon>
        <taxon>Pseudomonadati</taxon>
        <taxon>Pseudomonadota</taxon>
        <taxon>Gammaproteobacteria</taxon>
        <taxon>Salinisphaerales</taxon>
        <taxon>Salinisphaeraceae</taxon>
        <taxon>Salinisphaera</taxon>
    </lineage>
</organism>
<dbReference type="PATRIC" id="fig|1304275.5.peg.1065"/>
<evidence type="ECO:0000313" key="1">
    <source>
        <dbReference type="EMBL" id="KEZ78273.1"/>
    </source>
</evidence>
<dbReference type="SUPFAM" id="SSF52096">
    <property type="entry name" value="ClpP/crotonase"/>
    <property type="match status" value="1"/>
</dbReference>
<dbReference type="Pfam" id="PF06833">
    <property type="entry name" value="MdcE"/>
    <property type="match status" value="1"/>
</dbReference>
<accession>A0A084INI9</accession>
<dbReference type="eggNOG" id="COG4799">
    <property type="taxonomic scope" value="Bacteria"/>
</dbReference>
<name>A0A084INI9_SALHC</name>
<reference evidence="1 2" key="1">
    <citation type="submission" date="2013-03" db="EMBL/GenBank/DDBJ databases">
        <title>Salinisphaera hydrothermalis C41B8 Genome Sequencing.</title>
        <authorList>
            <person name="Li C."/>
            <person name="Lai Q."/>
            <person name="Shao Z."/>
        </authorList>
    </citation>
    <scope>NUCLEOTIDE SEQUENCE [LARGE SCALE GENOMIC DNA]</scope>
    <source>
        <strain evidence="1 2">C41B8</strain>
    </source>
</reference>
<dbReference type="STRING" id="1304275.C41B8_05208"/>
<dbReference type="OrthoDB" id="6086640at2"/>
<protein>
    <submittedName>
        <fullName evidence="1">Malonate decarboxylase subunit gamma</fullName>
    </submittedName>
</protein>